<name>A0A254TNR5_9BURK</name>
<evidence type="ECO:0000313" key="2">
    <source>
        <dbReference type="Proteomes" id="UP000197535"/>
    </source>
</evidence>
<evidence type="ECO:0000313" key="1">
    <source>
        <dbReference type="EMBL" id="OWW22263.1"/>
    </source>
</evidence>
<dbReference type="Pfam" id="PF13692">
    <property type="entry name" value="Glyco_trans_1_4"/>
    <property type="match status" value="1"/>
</dbReference>
<dbReference type="AlphaFoldDB" id="A0A254TNR5"/>
<reference evidence="1 2" key="1">
    <citation type="submission" date="2016-02" db="EMBL/GenBank/DDBJ databases">
        <authorList>
            <person name="Wen L."/>
            <person name="He K."/>
            <person name="Yang H."/>
        </authorList>
    </citation>
    <scope>NUCLEOTIDE SEQUENCE [LARGE SCALE GENOMIC DNA]</scope>
    <source>
        <strain evidence="1 2">TSA40</strain>
    </source>
</reference>
<proteinExistence type="predicted"/>
<evidence type="ECO:0008006" key="3">
    <source>
        <dbReference type="Google" id="ProtNLM"/>
    </source>
</evidence>
<organism evidence="1 2">
    <name type="scientific">Noviherbaspirillum denitrificans</name>
    <dbReference type="NCBI Taxonomy" id="1968433"/>
    <lineage>
        <taxon>Bacteria</taxon>
        <taxon>Pseudomonadati</taxon>
        <taxon>Pseudomonadota</taxon>
        <taxon>Betaproteobacteria</taxon>
        <taxon>Burkholderiales</taxon>
        <taxon>Oxalobacteraceae</taxon>
        <taxon>Noviherbaspirillum</taxon>
    </lineage>
</organism>
<sequence>MLDERIDMDLIARLADAHAQWQIVLAGPLCGIGRDALPRRENIHYLGPQPYEAMPQFLAGWDVCLLPFAVNEATHSHCPPMTLEYMAAELPIVGTPLPDVAGLHGDIVTTAGDAQAFIEACEAALLAAPQEHAATIDRMRKAVASTSWDATAAHVSTLLAETPRRSGNHRSADGERDAGWHAGAMRGMRFAISTAGGAA</sequence>
<gene>
    <name evidence="1" type="ORF">AYR66_24940</name>
</gene>
<dbReference type="EMBL" id="LSTO01000001">
    <property type="protein sequence ID" value="OWW22263.1"/>
    <property type="molecule type" value="Genomic_DNA"/>
</dbReference>
<dbReference type="SUPFAM" id="SSF53756">
    <property type="entry name" value="UDP-Glycosyltransferase/glycogen phosphorylase"/>
    <property type="match status" value="1"/>
</dbReference>
<comment type="caution">
    <text evidence="1">The sequence shown here is derived from an EMBL/GenBank/DDBJ whole genome shotgun (WGS) entry which is preliminary data.</text>
</comment>
<protein>
    <recommendedName>
        <fullName evidence="3">Glycosyl transferase family 1 domain-containing protein</fullName>
    </recommendedName>
</protein>
<dbReference type="Proteomes" id="UP000197535">
    <property type="component" value="Unassembled WGS sequence"/>
</dbReference>
<keyword evidence="2" id="KW-1185">Reference proteome</keyword>
<accession>A0A254TNR5</accession>
<dbReference type="Gene3D" id="3.40.50.2000">
    <property type="entry name" value="Glycogen Phosphorylase B"/>
    <property type="match status" value="1"/>
</dbReference>